<dbReference type="PROSITE" id="PS00072">
    <property type="entry name" value="ACYL_COA_DH_1"/>
    <property type="match status" value="1"/>
</dbReference>
<feature type="domain" description="Acyl-CoA dehydrogenase/oxidase N-terminal" evidence="11">
    <location>
        <begin position="6"/>
        <end position="118"/>
    </location>
</feature>
<dbReference type="SUPFAM" id="SSF47203">
    <property type="entry name" value="Acyl-CoA dehydrogenase C-terminal domain-like"/>
    <property type="match status" value="1"/>
</dbReference>
<evidence type="ECO:0000256" key="3">
    <source>
        <dbReference type="ARBA" id="ARBA00022630"/>
    </source>
</evidence>
<dbReference type="RefSeq" id="WP_188817933.1">
    <property type="nucleotide sequence ID" value="NZ_BMOF01000052.1"/>
</dbReference>
<dbReference type="GO" id="GO:0003995">
    <property type="term" value="F:acyl-CoA dehydrogenase activity"/>
    <property type="evidence" value="ECO:0007669"/>
    <property type="project" value="InterPro"/>
</dbReference>
<comment type="caution">
    <text evidence="12">The sequence shown here is derived from an EMBL/GenBank/DDBJ whole genome shotgun (WGS) entry which is preliminary data.</text>
</comment>
<dbReference type="SUPFAM" id="SSF56645">
    <property type="entry name" value="Acyl-CoA dehydrogenase NM domain-like"/>
    <property type="match status" value="1"/>
</dbReference>
<evidence type="ECO:0000256" key="1">
    <source>
        <dbReference type="ARBA" id="ARBA00001974"/>
    </source>
</evidence>
<dbReference type="InterPro" id="IPR037069">
    <property type="entry name" value="AcylCoA_DH/ox_N_sf"/>
</dbReference>
<dbReference type="AlphaFoldDB" id="A0A8J3FDY4"/>
<reference evidence="12" key="1">
    <citation type="journal article" date="2014" name="Int. J. Syst. Evol. Microbiol.">
        <title>Complete genome sequence of Corynebacterium casei LMG S-19264T (=DSM 44701T), isolated from a smear-ripened cheese.</title>
        <authorList>
            <consortium name="US DOE Joint Genome Institute (JGI-PGF)"/>
            <person name="Walter F."/>
            <person name="Albersmeier A."/>
            <person name="Kalinowski J."/>
            <person name="Ruckert C."/>
        </authorList>
    </citation>
    <scope>NUCLEOTIDE SEQUENCE</scope>
    <source>
        <strain evidence="12">JCM 14719</strain>
    </source>
</reference>
<evidence type="ECO:0000313" key="12">
    <source>
        <dbReference type="EMBL" id="GGK06268.1"/>
    </source>
</evidence>
<gene>
    <name evidence="12" type="primary">mmgC</name>
    <name evidence="12" type="ORF">GCM10007043_20370</name>
</gene>
<evidence type="ECO:0000256" key="5">
    <source>
        <dbReference type="ARBA" id="ARBA00023002"/>
    </source>
</evidence>
<dbReference type="EMBL" id="BMOF01000052">
    <property type="protein sequence ID" value="GGK06268.1"/>
    <property type="molecule type" value="Genomic_DNA"/>
</dbReference>
<name>A0A8J3FDY4_9BACI</name>
<keyword evidence="4 8" id="KW-0274">FAD</keyword>
<dbReference type="Pfam" id="PF00441">
    <property type="entry name" value="Acyl-CoA_dh_1"/>
    <property type="match status" value="1"/>
</dbReference>
<accession>A0A8J3FDY4</accession>
<dbReference type="PANTHER" id="PTHR43884:SF12">
    <property type="entry name" value="ISOVALERYL-COA DEHYDROGENASE, MITOCHONDRIAL-RELATED"/>
    <property type="match status" value="1"/>
</dbReference>
<evidence type="ECO:0000259" key="10">
    <source>
        <dbReference type="Pfam" id="PF02770"/>
    </source>
</evidence>
<dbReference type="FunFam" id="1.20.140.10:FF:000004">
    <property type="entry name" value="Acyl-CoA dehydrogenase FadE25"/>
    <property type="match status" value="1"/>
</dbReference>
<dbReference type="InterPro" id="IPR046373">
    <property type="entry name" value="Acyl-CoA_Oxase/DH_mid-dom_sf"/>
</dbReference>
<dbReference type="FunFam" id="1.10.540.10:FF:000002">
    <property type="entry name" value="Acyl-CoA dehydrogenase FadE19"/>
    <property type="match status" value="1"/>
</dbReference>
<dbReference type="Gene3D" id="1.20.140.10">
    <property type="entry name" value="Butyryl-CoA Dehydrogenase, subunit A, domain 3"/>
    <property type="match status" value="1"/>
</dbReference>
<dbReference type="InterPro" id="IPR013786">
    <property type="entry name" value="AcylCoA_DH/ox_N"/>
</dbReference>
<comment type="catalytic activity">
    <reaction evidence="6">
        <text>a 2,3-saturated acyl-CoA + A = a 2,3-dehydroacyl-CoA + AH2</text>
        <dbReference type="Rhea" id="RHEA:48608"/>
        <dbReference type="ChEBI" id="CHEBI:13193"/>
        <dbReference type="ChEBI" id="CHEBI:17499"/>
        <dbReference type="ChEBI" id="CHEBI:60015"/>
        <dbReference type="ChEBI" id="CHEBI:65111"/>
    </reaction>
</comment>
<proteinExistence type="inferred from homology"/>
<dbReference type="InterPro" id="IPR006091">
    <property type="entry name" value="Acyl-CoA_Oxase/DH_mid-dom"/>
</dbReference>
<dbReference type="InterPro" id="IPR009100">
    <property type="entry name" value="AcylCoA_DH/oxidase_NM_dom_sf"/>
</dbReference>
<dbReference type="FunFam" id="2.40.110.10:FF:000001">
    <property type="entry name" value="Acyl-CoA dehydrogenase, mitochondrial"/>
    <property type="match status" value="1"/>
</dbReference>
<protein>
    <recommendedName>
        <fullName evidence="7">Acyl-CoA dehydrogenase</fullName>
    </recommendedName>
</protein>
<dbReference type="CDD" id="cd01158">
    <property type="entry name" value="SCAD_SBCAD"/>
    <property type="match status" value="1"/>
</dbReference>
<feature type="domain" description="Acyl-CoA oxidase/dehydrogenase middle" evidence="10">
    <location>
        <begin position="122"/>
        <end position="216"/>
    </location>
</feature>
<dbReference type="Proteomes" id="UP000637720">
    <property type="component" value="Unassembled WGS sequence"/>
</dbReference>
<comment type="cofactor">
    <cofactor evidence="1 8">
        <name>FAD</name>
        <dbReference type="ChEBI" id="CHEBI:57692"/>
    </cofactor>
</comment>
<dbReference type="InterPro" id="IPR009075">
    <property type="entry name" value="AcylCo_DH/oxidase_C"/>
</dbReference>
<keyword evidence="13" id="KW-1185">Reference proteome</keyword>
<evidence type="ECO:0000313" key="13">
    <source>
        <dbReference type="Proteomes" id="UP000637720"/>
    </source>
</evidence>
<sequence>MNLHFTPEQEMLRKLVREFAEKEIAPQVPRMEAEDAFPAAILKKMGELGLMGIPIPEAWGGAGMDFTSYILAIEEISKVSPAVGVILSVHTSVATYPILTFGTAEQKKRYVPKLATGEWLGAFALTEPHAGSDAASIRTTAVKKGDRYILNGTKVFITSGGHADVYITFAVTDPTKGAKGITAFIVEKDTPGFVVGKKEKKMGLHGSSTTALIFEDAEVPAENRLGEEGEGFTIAMANLDGGRIGIAAQALGIAEGAFAHALAYAKERKQFGKPIAEQQAIQFKLADMATRIEAARLLVYRAAALRDRGLPCGKEASMAKCFASDTAMWVATEAVQIFGGYGYTKEYPVERYFRDAKITQIYEGTNQIQRLVIARRLLKA</sequence>
<dbReference type="Pfam" id="PF02771">
    <property type="entry name" value="Acyl-CoA_dh_N"/>
    <property type="match status" value="1"/>
</dbReference>
<evidence type="ECO:0000256" key="2">
    <source>
        <dbReference type="ARBA" id="ARBA00009347"/>
    </source>
</evidence>
<evidence type="ECO:0000256" key="8">
    <source>
        <dbReference type="RuleBase" id="RU362125"/>
    </source>
</evidence>
<dbReference type="Gene3D" id="2.40.110.10">
    <property type="entry name" value="Butyryl-CoA Dehydrogenase, subunit A, domain 2"/>
    <property type="match status" value="1"/>
</dbReference>
<dbReference type="Pfam" id="PF02770">
    <property type="entry name" value="Acyl-CoA_dh_M"/>
    <property type="match status" value="1"/>
</dbReference>
<comment type="similarity">
    <text evidence="2 8">Belongs to the acyl-CoA dehydrogenase family.</text>
</comment>
<evidence type="ECO:0000256" key="6">
    <source>
        <dbReference type="ARBA" id="ARBA00052546"/>
    </source>
</evidence>
<dbReference type="InterPro" id="IPR006089">
    <property type="entry name" value="Acyl-CoA_DH_CS"/>
</dbReference>
<dbReference type="InterPro" id="IPR036250">
    <property type="entry name" value="AcylCo_DH-like_C"/>
</dbReference>
<evidence type="ECO:0000259" key="9">
    <source>
        <dbReference type="Pfam" id="PF00441"/>
    </source>
</evidence>
<dbReference type="PANTHER" id="PTHR43884">
    <property type="entry name" value="ACYL-COA DEHYDROGENASE"/>
    <property type="match status" value="1"/>
</dbReference>
<feature type="domain" description="Acyl-CoA dehydrogenase/oxidase C-terminal" evidence="9">
    <location>
        <begin position="229"/>
        <end position="378"/>
    </location>
</feature>
<dbReference type="GO" id="GO:0050660">
    <property type="term" value="F:flavin adenine dinucleotide binding"/>
    <property type="evidence" value="ECO:0007669"/>
    <property type="project" value="InterPro"/>
</dbReference>
<evidence type="ECO:0000256" key="7">
    <source>
        <dbReference type="ARBA" id="ARBA00067585"/>
    </source>
</evidence>
<dbReference type="PROSITE" id="PS00073">
    <property type="entry name" value="ACYL_COA_DH_2"/>
    <property type="match status" value="1"/>
</dbReference>
<reference evidence="12" key="2">
    <citation type="submission" date="2020-09" db="EMBL/GenBank/DDBJ databases">
        <authorList>
            <person name="Sun Q."/>
            <person name="Ohkuma M."/>
        </authorList>
    </citation>
    <scope>NUCLEOTIDE SEQUENCE</scope>
    <source>
        <strain evidence="12">JCM 14719</strain>
    </source>
</reference>
<dbReference type="Gene3D" id="1.10.540.10">
    <property type="entry name" value="Acyl-CoA dehydrogenase/oxidase, N-terminal domain"/>
    <property type="match status" value="1"/>
</dbReference>
<keyword evidence="5 8" id="KW-0560">Oxidoreductase</keyword>
<dbReference type="PIRSF" id="PIRSF016578">
    <property type="entry name" value="HsaA"/>
    <property type="match status" value="1"/>
</dbReference>
<keyword evidence="3 8" id="KW-0285">Flavoprotein</keyword>
<organism evidence="12 13">
    <name type="scientific">Calditerricola satsumensis</name>
    <dbReference type="NCBI Taxonomy" id="373054"/>
    <lineage>
        <taxon>Bacteria</taxon>
        <taxon>Bacillati</taxon>
        <taxon>Bacillota</taxon>
        <taxon>Bacilli</taxon>
        <taxon>Bacillales</taxon>
        <taxon>Bacillaceae</taxon>
        <taxon>Calditerricola</taxon>
    </lineage>
</organism>
<evidence type="ECO:0000259" key="11">
    <source>
        <dbReference type="Pfam" id="PF02771"/>
    </source>
</evidence>
<evidence type="ECO:0000256" key="4">
    <source>
        <dbReference type="ARBA" id="ARBA00022827"/>
    </source>
</evidence>